<gene>
    <name evidence="2" type="ORF">O181_037170</name>
</gene>
<name>A0A9Q3HCV3_9BASI</name>
<accession>A0A9Q3HCV3</accession>
<dbReference type="AlphaFoldDB" id="A0A9Q3HCV3"/>
<dbReference type="Proteomes" id="UP000765509">
    <property type="component" value="Unassembled WGS sequence"/>
</dbReference>
<dbReference type="EMBL" id="AVOT02014194">
    <property type="protein sequence ID" value="MBW0497455.1"/>
    <property type="molecule type" value="Genomic_DNA"/>
</dbReference>
<proteinExistence type="predicted"/>
<feature type="region of interest" description="Disordered" evidence="1">
    <location>
        <begin position="1"/>
        <end position="24"/>
    </location>
</feature>
<keyword evidence="3" id="KW-1185">Reference proteome</keyword>
<protein>
    <submittedName>
        <fullName evidence="2">Uncharacterized protein</fullName>
    </submittedName>
</protein>
<comment type="caution">
    <text evidence="2">The sequence shown here is derived from an EMBL/GenBank/DDBJ whole genome shotgun (WGS) entry which is preliminary data.</text>
</comment>
<organism evidence="2 3">
    <name type="scientific">Austropuccinia psidii MF-1</name>
    <dbReference type="NCBI Taxonomy" id="1389203"/>
    <lineage>
        <taxon>Eukaryota</taxon>
        <taxon>Fungi</taxon>
        <taxon>Dikarya</taxon>
        <taxon>Basidiomycota</taxon>
        <taxon>Pucciniomycotina</taxon>
        <taxon>Pucciniomycetes</taxon>
        <taxon>Pucciniales</taxon>
        <taxon>Sphaerophragmiaceae</taxon>
        <taxon>Austropuccinia</taxon>
    </lineage>
</organism>
<sequence length="85" mass="9405">MVTFSGRNPTVPNQGPKVQHPSQRRTCQLISLAIHGGNQKIIQGPQAPDSAGVGHQVFQYSLENSIGPYRLQFNQPVSPWRNRAN</sequence>
<feature type="compositionally biased region" description="Polar residues" evidence="1">
    <location>
        <begin position="1"/>
        <end position="13"/>
    </location>
</feature>
<reference evidence="2" key="1">
    <citation type="submission" date="2021-03" db="EMBL/GenBank/DDBJ databases">
        <title>Draft genome sequence of rust myrtle Austropuccinia psidii MF-1, a brazilian biotype.</title>
        <authorList>
            <person name="Quecine M.C."/>
            <person name="Pachon D.M.R."/>
            <person name="Bonatelli M.L."/>
            <person name="Correr F.H."/>
            <person name="Franceschini L.M."/>
            <person name="Leite T.F."/>
            <person name="Margarido G.R.A."/>
            <person name="Almeida C.A."/>
            <person name="Ferrarezi J.A."/>
            <person name="Labate C.A."/>
        </authorList>
    </citation>
    <scope>NUCLEOTIDE SEQUENCE</scope>
    <source>
        <strain evidence="2">MF-1</strain>
    </source>
</reference>
<evidence type="ECO:0000313" key="3">
    <source>
        <dbReference type="Proteomes" id="UP000765509"/>
    </source>
</evidence>
<evidence type="ECO:0000313" key="2">
    <source>
        <dbReference type="EMBL" id="MBW0497455.1"/>
    </source>
</evidence>
<evidence type="ECO:0000256" key="1">
    <source>
        <dbReference type="SAM" id="MobiDB-lite"/>
    </source>
</evidence>